<comment type="caution">
    <text evidence="1">The sequence shown here is derived from an EMBL/GenBank/DDBJ whole genome shotgun (WGS) entry which is preliminary data.</text>
</comment>
<dbReference type="EMBL" id="MU277212">
    <property type="protein sequence ID" value="KAI0061496.1"/>
    <property type="molecule type" value="Genomic_DNA"/>
</dbReference>
<protein>
    <submittedName>
        <fullName evidence="1">Uncharacterized protein</fullName>
    </submittedName>
</protein>
<proteinExistence type="predicted"/>
<gene>
    <name evidence="1" type="ORF">BV25DRAFT_1838982</name>
</gene>
<accession>A0ACB8T051</accession>
<reference evidence="1" key="2">
    <citation type="journal article" date="2022" name="New Phytol.">
        <title>Evolutionary transition to the ectomycorrhizal habit in the genomes of a hyperdiverse lineage of mushroom-forming fungi.</title>
        <authorList>
            <person name="Looney B."/>
            <person name="Miyauchi S."/>
            <person name="Morin E."/>
            <person name="Drula E."/>
            <person name="Courty P.E."/>
            <person name="Kohler A."/>
            <person name="Kuo A."/>
            <person name="LaButti K."/>
            <person name="Pangilinan J."/>
            <person name="Lipzen A."/>
            <person name="Riley R."/>
            <person name="Andreopoulos W."/>
            <person name="He G."/>
            <person name="Johnson J."/>
            <person name="Nolan M."/>
            <person name="Tritt A."/>
            <person name="Barry K.W."/>
            <person name="Grigoriev I.V."/>
            <person name="Nagy L.G."/>
            <person name="Hibbett D."/>
            <person name="Henrissat B."/>
            <person name="Matheny P.B."/>
            <person name="Labbe J."/>
            <person name="Martin F.M."/>
        </authorList>
    </citation>
    <scope>NUCLEOTIDE SEQUENCE</scope>
    <source>
        <strain evidence="1">HHB10654</strain>
    </source>
</reference>
<evidence type="ECO:0000313" key="1">
    <source>
        <dbReference type="EMBL" id="KAI0061496.1"/>
    </source>
</evidence>
<dbReference type="Proteomes" id="UP000814140">
    <property type="component" value="Unassembled WGS sequence"/>
</dbReference>
<name>A0ACB8T051_9AGAM</name>
<evidence type="ECO:0000313" key="2">
    <source>
        <dbReference type="Proteomes" id="UP000814140"/>
    </source>
</evidence>
<organism evidence="1 2">
    <name type="scientific">Artomyces pyxidatus</name>
    <dbReference type="NCBI Taxonomy" id="48021"/>
    <lineage>
        <taxon>Eukaryota</taxon>
        <taxon>Fungi</taxon>
        <taxon>Dikarya</taxon>
        <taxon>Basidiomycota</taxon>
        <taxon>Agaricomycotina</taxon>
        <taxon>Agaricomycetes</taxon>
        <taxon>Russulales</taxon>
        <taxon>Auriscalpiaceae</taxon>
        <taxon>Artomyces</taxon>
    </lineage>
</organism>
<keyword evidence="2" id="KW-1185">Reference proteome</keyword>
<reference evidence="1" key="1">
    <citation type="submission" date="2021-03" db="EMBL/GenBank/DDBJ databases">
        <authorList>
            <consortium name="DOE Joint Genome Institute"/>
            <person name="Ahrendt S."/>
            <person name="Looney B.P."/>
            <person name="Miyauchi S."/>
            <person name="Morin E."/>
            <person name="Drula E."/>
            <person name="Courty P.E."/>
            <person name="Chicoki N."/>
            <person name="Fauchery L."/>
            <person name="Kohler A."/>
            <person name="Kuo A."/>
            <person name="Labutti K."/>
            <person name="Pangilinan J."/>
            <person name="Lipzen A."/>
            <person name="Riley R."/>
            <person name="Andreopoulos W."/>
            <person name="He G."/>
            <person name="Johnson J."/>
            <person name="Barry K.W."/>
            <person name="Grigoriev I.V."/>
            <person name="Nagy L."/>
            <person name="Hibbett D."/>
            <person name="Henrissat B."/>
            <person name="Matheny P.B."/>
            <person name="Labbe J."/>
            <person name="Martin F."/>
        </authorList>
    </citation>
    <scope>NUCLEOTIDE SEQUENCE</scope>
    <source>
        <strain evidence="1">HHB10654</strain>
    </source>
</reference>
<sequence length="492" mass="55209">MVSSFATLIDDVLLKILEYLDYKALVSCQATCQKTNAIITASVSLRYKIELAACGMLDGPRGGQSLDITERLRRLRLYDTAWRTLRWKKEESFAQFIGRPLPSLDRNTLIFRNVGHSGSAAGYSYYTIPSAIRGVDEQAFDLVMRDPFQLHMLDASQDLLIWLDRLSSTPETSPRGTIRRNRQLPRKRRGLRRPTATVTTSDLPMTGVSYRDSDRTSQKIDEIWPQNYRDPDVTSGQPAPATVKSIAHQHNFCPSATVEKIGPTTKSTAQLPWEDRTPCQPQPRLSSIVDIREDLLLEMISLLDRTEYIARNWKTGIVELKAVAGPAQQLRLHIPLGTFSSYLMSHPLTETSTSITVPWAAWGPMGSRATFLEQDIVPSEVSAQGMRVLCMNYGSIHREQTATILDYHPLRVARALMLQSSGNNDVSILRGGPGTENTGFETTLPCIATNILLPSELPHLGWCRGYLCENGMVIIELDERTSMIKDSWFYTT</sequence>